<evidence type="ECO:0000313" key="4">
    <source>
        <dbReference type="Proteomes" id="UP001331936"/>
    </source>
</evidence>
<protein>
    <recommendedName>
        <fullName evidence="5">Lipoprotein</fullName>
    </recommendedName>
</protein>
<feature type="region of interest" description="Disordered" evidence="1">
    <location>
        <begin position="98"/>
        <end position="120"/>
    </location>
</feature>
<feature type="chain" id="PRO_5045963956" description="Lipoprotein" evidence="2">
    <location>
        <begin position="20"/>
        <end position="120"/>
    </location>
</feature>
<keyword evidence="2" id="KW-0732">Signal</keyword>
<organism evidence="3 4">
    <name type="scientific">Rhodococcus chondri</name>
    <dbReference type="NCBI Taxonomy" id="3065941"/>
    <lineage>
        <taxon>Bacteria</taxon>
        <taxon>Bacillati</taxon>
        <taxon>Actinomycetota</taxon>
        <taxon>Actinomycetes</taxon>
        <taxon>Mycobacteriales</taxon>
        <taxon>Nocardiaceae</taxon>
        <taxon>Rhodococcus</taxon>
    </lineage>
</organism>
<keyword evidence="4" id="KW-1185">Reference proteome</keyword>
<feature type="signal peptide" evidence="2">
    <location>
        <begin position="1"/>
        <end position="19"/>
    </location>
</feature>
<evidence type="ECO:0000256" key="1">
    <source>
        <dbReference type="SAM" id="MobiDB-lite"/>
    </source>
</evidence>
<evidence type="ECO:0000256" key="2">
    <source>
        <dbReference type="SAM" id="SignalP"/>
    </source>
</evidence>
<evidence type="ECO:0000313" key="3">
    <source>
        <dbReference type="EMBL" id="MEE2031898.1"/>
    </source>
</evidence>
<dbReference type="RefSeq" id="WP_330151332.1">
    <property type="nucleotide sequence ID" value="NZ_JAUZMZ010000027.1"/>
</dbReference>
<proteinExistence type="predicted"/>
<feature type="region of interest" description="Disordered" evidence="1">
    <location>
        <begin position="21"/>
        <end position="54"/>
    </location>
</feature>
<reference evidence="3 4" key="1">
    <citation type="submission" date="2023-08" db="EMBL/GenBank/DDBJ databases">
        <authorList>
            <person name="Girao M."/>
            <person name="Carvalho M.F."/>
        </authorList>
    </citation>
    <scope>NUCLEOTIDE SEQUENCE [LARGE SCALE GENOMIC DNA]</scope>
    <source>
        <strain evidence="3 4">CC-R104</strain>
    </source>
</reference>
<dbReference type="Proteomes" id="UP001331936">
    <property type="component" value="Unassembled WGS sequence"/>
</dbReference>
<dbReference type="PROSITE" id="PS51257">
    <property type="entry name" value="PROKAR_LIPOPROTEIN"/>
    <property type="match status" value="1"/>
</dbReference>
<name>A0ABU7JPD8_9NOCA</name>
<evidence type="ECO:0008006" key="5">
    <source>
        <dbReference type="Google" id="ProtNLM"/>
    </source>
</evidence>
<gene>
    <name evidence="3" type="ORF">Q8814_07200</name>
</gene>
<comment type="caution">
    <text evidence="3">The sequence shown here is derived from an EMBL/GenBank/DDBJ whole genome shotgun (WGS) entry which is preliminary data.</text>
</comment>
<feature type="compositionally biased region" description="Low complexity" evidence="1">
    <location>
        <begin position="21"/>
        <end position="45"/>
    </location>
</feature>
<dbReference type="EMBL" id="JAUZMZ010000027">
    <property type="protein sequence ID" value="MEE2031898.1"/>
    <property type="molecule type" value="Genomic_DNA"/>
</dbReference>
<accession>A0ABU7JPD8</accession>
<sequence>MKKTLAALFGAGVVLLAAACGSSDGSDSAEETTTTTTSAEASAEGGAQGSTGVQLGKSYEENCEALLPYLDELETWGQDRATAAQAVADAQQQLPEWENLSEDQKADTLRSIENAGKGQC</sequence>